<dbReference type="Proteomes" id="UP000196027">
    <property type="component" value="Chromosome"/>
</dbReference>
<dbReference type="PANTHER" id="PTHR13604">
    <property type="entry name" value="DC12-RELATED"/>
    <property type="match status" value="1"/>
</dbReference>
<evidence type="ECO:0000256" key="2">
    <source>
        <dbReference type="ARBA" id="ARBA00022670"/>
    </source>
</evidence>
<keyword evidence="2 8" id="KW-0645">Protease</keyword>
<evidence type="ECO:0000256" key="1">
    <source>
        <dbReference type="ARBA" id="ARBA00008136"/>
    </source>
</evidence>
<dbReference type="KEGG" id="ome:OLMES_1068"/>
<dbReference type="GO" id="GO:0006508">
    <property type="term" value="P:proteolysis"/>
    <property type="evidence" value="ECO:0007669"/>
    <property type="project" value="UniProtKB-KW"/>
</dbReference>
<keyword evidence="10" id="KW-1185">Reference proteome</keyword>
<dbReference type="RefSeq" id="WP_087460287.1">
    <property type="nucleotide sequence ID" value="NZ_CP021425.1"/>
</dbReference>
<keyword evidence="6" id="KW-0238">DNA-binding</keyword>
<dbReference type="GO" id="GO:0016829">
    <property type="term" value="F:lyase activity"/>
    <property type="evidence" value="ECO:0007669"/>
    <property type="project" value="UniProtKB-KW"/>
</dbReference>
<evidence type="ECO:0000256" key="8">
    <source>
        <dbReference type="RuleBase" id="RU364100"/>
    </source>
</evidence>
<dbReference type="InterPro" id="IPR003738">
    <property type="entry name" value="SRAP"/>
</dbReference>
<dbReference type="Pfam" id="PF02586">
    <property type="entry name" value="SRAP"/>
    <property type="match status" value="1"/>
</dbReference>
<dbReference type="AlphaFoldDB" id="A0A1Y0I6V0"/>
<accession>A0A1Y0I6V0</accession>
<gene>
    <name evidence="9" type="ORF">OLMES_1068</name>
</gene>
<proteinExistence type="inferred from homology"/>
<keyword evidence="5" id="KW-0190">Covalent protein-DNA linkage</keyword>
<evidence type="ECO:0000256" key="4">
    <source>
        <dbReference type="ARBA" id="ARBA00022801"/>
    </source>
</evidence>
<dbReference type="GO" id="GO:0008233">
    <property type="term" value="F:peptidase activity"/>
    <property type="evidence" value="ECO:0007669"/>
    <property type="project" value="UniProtKB-KW"/>
</dbReference>
<keyword evidence="4 8" id="KW-0378">Hydrolase</keyword>
<evidence type="ECO:0000256" key="6">
    <source>
        <dbReference type="ARBA" id="ARBA00023125"/>
    </source>
</evidence>
<comment type="similarity">
    <text evidence="1 8">Belongs to the SOS response-associated peptidase family.</text>
</comment>
<keyword evidence="7" id="KW-0456">Lyase</keyword>
<organism evidence="9 10">
    <name type="scientific">Oleiphilus messinensis</name>
    <dbReference type="NCBI Taxonomy" id="141451"/>
    <lineage>
        <taxon>Bacteria</taxon>
        <taxon>Pseudomonadati</taxon>
        <taxon>Pseudomonadota</taxon>
        <taxon>Gammaproteobacteria</taxon>
        <taxon>Oceanospirillales</taxon>
        <taxon>Oleiphilaceae</taxon>
        <taxon>Oleiphilus</taxon>
    </lineage>
</organism>
<evidence type="ECO:0000313" key="9">
    <source>
        <dbReference type="EMBL" id="ARU55154.1"/>
    </source>
</evidence>
<evidence type="ECO:0000256" key="7">
    <source>
        <dbReference type="ARBA" id="ARBA00023239"/>
    </source>
</evidence>
<dbReference type="GO" id="GO:0003697">
    <property type="term" value="F:single-stranded DNA binding"/>
    <property type="evidence" value="ECO:0007669"/>
    <property type="project" value="InterPro"/>
</dbReference>
<dbReference type="OrthoDB" id="6192129at2"/>
<keyword evidence="3" id="KW-0227">DNA damage</keyword>
<dbReference type="EMBL" id="CP021425">
    <property type="protein sequence ID" value="ARU55154.1"/>
    <property type="molecule type" value="Genomic_DNA"/>
</dbReference>
<sequence>MCGRYNITDDLFIQELMLELGLNVKLKTAYNIAPTDDIPVITANGSDTKKLSIRKMRWWLTPSWAPEINQRYNMFNAKSETVLTSKAFKEPFLNRRAVVPASGFIEWRKENGVRAPYYFRLKNRAMLFAALWEPWQQGREYSESCAIMTTDATPQIHAYHHRMPTMIYPDQITRWLDPETDVPHLIELLNQPHLNDMEISPLSSAINNSRIKDDRAIKPIEHHPGTNGELF</sequence>
<dbReference type="InterPro" id="IPR036590">
    <property type="entry name" value="SRAP-like"/>
</dbReference>
<protein>
    <recommendedName>
        <fullName evidence="8">Abasic site processing protein</fullName>
        <ecNumber evidence="8">3.4.-.-</ecNumber>
    </recommendedName>
</protein>
<dbReference type="GO" id="GO:0106300">
    <property type="term" value="P:protein-DNA covalent cross-linking repair"/>
    <property type="evidence" value="ECO:0007669"/>
    <property type="project" value="InterPro"/>
</dbReference>
<dbReference type="EC" id="3.4.-.-" evidence="8"/>
<evidence type="ECO:0000256" key="3">
    <source>
        <dbReference type="ARBA" id="ARBA00022763"/>
    </source>
</evidence>
<reference evidence="9 10" key="1">
    <citation type="submission" date="2017-05" db="EMBL/GenBank/DDBJ databases">
        <title>Genomic insights into alkan degradation activity of Oleiphilus messinensis.</title>
        <authorList>
            <person name="Kozyavkin S.A."/>
            <person name="Slesarev A.I."/>
            <person name="Golyshin P.N."/>
            <person name="Korzhenkov A."/>
            <person name="Golyshina O.N."/>
            <person name="Toshchakov S.V."/>
        </authorList>
    </citation>
    <scope>NUCLEOTIDE SEQUENCE [LARGE SCALE GENOMIC DNA]</scope>
    <source>
        <strain evidence="9 10">ME102</strain>
    </source>
</reference>
<dbReference type="PANTHER" id="PTHR13604:SF0">
    <property type="entry name" value="ABASIC SITE PROCESSING PROTEIN HMCES"/>
    <property type="match status" value="1"/>
</dbReference>
<evidence type="ECO:0000256" key="5">
    <source>
        <dbReference type="ARBA" id="ARBA00023124"/>
    </source>
</evidence>
<evidence type="ECO:0000313" key="10">
    <source>
        <dbReference type="Proteomes" id="UP000196027"/>
    </source>
</evidence>
<dbReference type="SUPFAM" id="SSF143081">
    <property type="entry name" value="BB1717-like"/>
    <property type="match status" value="1"/>
</dbReference>
<dbReference type="Gene3D" id="3.90.1680.10">
    <property type="entry name" value="SOS response associated peptidase-like"/>
    <property type="match status" value="1"/>
</dbReference>
<name>A0A1Y0I6V0_9GAMM</name>